<dbReference type="InterPro" id="IPR000742">
    <property type="entry name" value="EGF"/>
</dbReference>
<dbReference type="PROSITE" id="PS51412">
    <property type="entry name" value="MACPF_2"/>
    <property type="match status" value="1"/>
</dbReference>
<accession>A0A820HBW8</accession>
<evidence type="ECO:0000313" key="2">
    <source>
        <dbReference type="EMBL" id="CAF4291017.1"/>
    </source>
</evidence>
<reference evidence="2" key="1">
    <citation type="submission" date="2021-02" db="EMBL/GenBank/DDBJ databases">
        <authorList>
            <person name="Nowell W R."/>
        </authorList>
    </citation>
    <scope>NUCLEOTIDE SEQUENCE</scope>
</reference>
<gene>
    <name evidence="2" type="ORF">JBS370_LOCUS40068</name>
</gene>
<dbReference type="EMBL" id="CAJOBD010032894">
    <property type="protein sequence ID" value="CAF4291017.1"/>
    <property type="molecule type" value="Genomic_DNA"/>
</dbReference>
<dbReference type="Proteomes" id="UP000663836">
    <property type="component" value="Unassembled WGS sequence"/>
</dbReference>
<evidence type="ECO:0000313" key="3">
    <source>
        <dbReference type="Proteomes" id="UP000663836"/>
    </source>
</evidence>
<dbReference type="PROSITE" id="PS00022">
    <property type="entry name" value="EGF_1"/>
    <property type="match status" value="1"/>
</dbReference>
<evidence type="ECO:0000259" key="1">
    <source>
        <dbReference type="PROSITE" id="PS51412"/>
    </source>
</evidence>
<feature type="non-terminal residue" evidence="2">
    <location>
        <position position="208"/>
    </location>
</feature>
<protein>
    <recommendedName>
        <fullName evidence="1">MACPF domain-containing protein</fullName>
    </recommendedName>
</protein>
<sequence length="208" mass="24215">MPCCDFNETVEKYIRKFIIGYFGYTYIKEVQLGSIIQQMIVITQNDRINLEQNRFNTSNQVWMKDVAKELFSIQMKLNRTQTYDKMLMNISDKYFTKSNVTIIGGNISIKSFHNWYKSVSDNPVFVKFGISTIFDLLTSGHFSADSYIFQKVALIKLAVDRYLSNPVYCYNQCTDTIHRTCIDNGYFQFGICQCKSTWTGFNCAPPIR</sequence>
<dbReference type="AlphaFoldDB" id="A0A820HBW8"/>
<name>A0A820HBW8_9BILA</name>
<dbReference type="InterPro" id="IPR020864">
    <property type="entry name" value="MACPF"/>
</dbReference>
<proteinExistence type="predicted"/>
<organism evidence="2 3">
    <name type="scientific">Rotaria sordida</name>
    <dbReference type="NCBI Taxonomy" id="392033"/>
    <lineage>
        <taxon>Eukaryota</taxon>
        <taxon>Metazoa</taxon>
        <taxon>Spiralia</taxon>
        <taxon>Gnathifera</taxon>
        <taxon>Rotifera</taxon>
        <taxon>Eurotatoria</taxon>
        <taxon>Bdelloidea</taxon>
        <taxon>Philodinida</taxon>
        <taxon>Philodinidae</taxon>
        <taxon>Rotaria</taxon>
    </lineage>
</organism>
<comment type="caution">
    <text evidence="2">The sequence shown here is derived from an EMBL/GenBank/DDBJ whole genome shotgun (WGS) entry which is preliminary data.</text>
</comment>
<dbReference type="Pfam" id="PF01823">
    <property type="entry name" value="MACPF"/>
    <property type="match status" value="1"/>
</dbReference>
<feature type="domain" description="MACPF" evidence="1">
    <location>
        <begin position="1"/>
        <end position="170"/>
    </location>
</feature>